<name>A0AAX2RRN4_BURCE</name>
<accession>A0AAX2RRN4</accession>
<proteinExistence type="predicted"/>
<protein>
    <submittedName>
        <fullName evidence="1">Uncharacterized protein</fullName>
    </submittedName>
</protein>
<comment type="caution">
    <text evidence="1">The sequence shown here is derived from an EMBL/GenBank/DDBJ whole genome shotgun (WGS) entry which is preliminary data.</text>
</comment>
<dbReference type="AlphaFoldDB" id="A0AAX2RRN4"/>
<dbReference type="RefSeq" id="WP_134256187.1">
    <property type="nucleotide sequence ID" value="NZ_SNSG01000013.1"/>
</dbReference>
<sequence>MKELNRQAVLGAFSDEAGRLPDGIDPETIDVVGKDEDCLRLLIATGISFSRPTDDEVAADGGTGREPVVEKVRGDDVLAAARIAAARVAASFVEHSR</sequence>
<organism evidence="1 2">
    <name type="scientific">Burkholderia cepacia</name>
    <name type="common">Pseudomonas cepacia</name>
    <dbReference type="NCBI Taxonomy" id="292"/>
    <lineage>
        <taxon>Bacteria</taxon>
        <taxon>Pseudomonadati</taxon>
        <taxon>Pseudomonadota</taxon>
        <taxon>Betaproteobacteria</taxon>
        <taxon>Burkholderiales</taxon>
        <taxon>Burkholderiaceae</taxon>
        <taxon>Burkholderia</taxon>
        <taxon>Burkholderia cepacia complex</taxon>
    </lineage>
</organism>
<reference evidence="1 2" key="1">
    <citation type="submission" date="2019-03" db="EMBL/GenBank/DDBJ databases">
        <title>Burkholderia cepacia outbreak.</title>
        <authorList>
            <person name="Farzana R."/>
            <person name="Walsh T.R."/>
        </authorList>
    </citation>
    <scope>NUCLEOTIDE SEQUENCE [LARGE SCALE GENOMIC DNA]</scope>
    <source>
        <strain evidence="2">d13</strain>
    </source>
</reference>
<gene>
    <name evidence="1" type="ORF">E3D37_15855</name>
</gene>
<dbReference type="Proteomes" id="UP000298234">
    <property type="component" value="Unassembled WGS sequence"/>
</dbReference>
<dbReference type="EMBL" id="SNSQ01000016">
    <property type="protein sequence ID" value="TEU47478.1"/>
    <property type="molecule type" value="Genomic_DNA"/>
</dbReference>
<evidence type="ECO:0000313" key="2">
    <source>
        <dbReference type="Proteomes" id="UP000298234"/>
    </source>
</evidence>
<evidence type="ECO:0000313" key="1">
    <source>
        <dbReference type="EMBL" id="TEU47478.1"/>
    </source>
</evidence>